<dbReference type="RefSeq" id="XP_002583331.1">
    <property type="nucleotide sequence ID" value="XM_002583285.1"/>
</dbReference>
<keyword evidence="2" id="KW-1185">Reference proteome</keyword>
<organism evidence="1 2">
    <name type="scientific">Uncinocarpus reesii (strain UAMH 1704)</name>
    <dbReference type="NCBI Taxonomy" id="336963"/>
    <lineage>
        <taxon>Eukaryota</taxon>
        <taxon>Fungi</taxon>
        <taxon>Dikarya</taxon>
        <taxon>Ascomycota</taxon>
        <taxon>Pezizomycotina</taxon>
        <taxon>Eurotiomycetes</taxon>
        <taxon>Eurotiomycetidae</taxon>
        <taxon>Onygenales</taxon>
        <taxon>Onygenaceae</taxon>
        <taxon>Uncinocarpus</taxon>
    </lineage>
</organism>
<dbReference type="VEuPathDB" id="FungiDB:UREG_06298"/>
<accession>C4JXC5</accession>
<reference evidence="2" key="1">
    <citation type="journal article" date="2009" name="Genome Res.">
        <title>Comparative genomic analyses of the human fungal pathogens Coccidioides and their relatives.</title>
        <authorList>
            <person name="Sharpton T.J."/>
            <person name="Stajich J.E."/>
            <person name="Rounsley S.D."/>
            <person name="Gardner M.J."/>
            <person name="Wortman J.R."/>
            <person name="Jordar V.S."/>
            <person name="Maiti R."/>
            <person name="Kodira C.D."/>
            <person name="Neafsey D.E."/>
            <person name="Zeng Q."/>
            <person name="Hung C.-Y."/>
            <person name="McMahan C."/>
            <person name="Muszewska A."/>
            <person name="Grynberg M."/>
            <person name="Mandel M.A."/>
            <person name="Kellner E.M."/>
            <person name="Barker B.M."/>
            <person name="Galgiani J.N."/>
            <person name="Orbach M.J."/>
            <person name="Kirkland T.N."/>
            <person name="Cole G.T."/>
            <person name="Henn M.R."/>
            <person name="Birren B.W."/>
            <person name="Taylor J.W."/>
        </authorList>
    </citation>
    <scope>NUCLEOTIDE SEQUENCE [LARGE SCALE GENOMIC DNA]</scope>
    <source>
        <strain evidence="2">UAMH 1704</strain>
    </source>
</reference>
<sequence>MSPSDGRCQGLPYGVDCATDQGTQSTIYLAQYDSLGGSSSSLGLLRYRGPTGGTIASRPARSQPSDSPLGSIALLPVFPTRRSPDGRFIGRDQSPERERGKIMETKHERGSWAVVHRVYPECPFNFDERMNKEHSGRRFANAINNQANSVLDIGTSIRCDWAEEEMESAFPREVPRGLAAEREWRSGVRTSSRRLALVSARPSHRAFKLRTFRIQVSAPSIRQIAEPTHGNAAMRNTRQSCLDWMLLD</sequence>
<gene>
    <name evidence="1" type="ORF">UREG_06298</name>
</gene>
<evidence type="ECO:0000313" key="1">
    <source>
        <dbReference type="EMBL" id="EEP81433.1"/>
    </source>
</evidence>
<name>C4JXC5_UNCRE</name>
<dbReference type="HOGENOM" id="CLU_1120816_0_0_1"/>
<dbReference type="InParanoid" id="C4JXC5"/>
<dbReference type="KEGG" id="ure:UREG_06298"/>
<dbReference type="GeneID" id="8441651"/>
<evidence type="ECO:0000313" key="2">
    <source>
        <dbReference type="Proteomes" id="UP000002058"/>
    </source>
</evidence>
<dbReference type="Proteomes" id="UP000002058">
    <property type="component" value="Unassembled WGS sequence"/>
</dbReference>
<dbReference type="AlphaFoldDB" id="C4JXC5"/>
<protein>
    <submittedName>
        <fullName evidence="1">Uncharacterized protein</fullName>
    </submittedName>
</protein>
<dbReference type="EMBL" id="CH476618">
    <property type="protein sequence ID" value="EEP81433.1"/>
    <property type="molecule type" value="Genomic_DNA"/>
</dbReference>
<proteinExistence type="predicted"/>